<keyword evidence="5" id="KW-1185">Reference proteome</keyword>
<dbReference type="PROSITE" id="PS51257">
    <property type="entry name" value="PROKAR_LIPOPROTEIN"/>
    <property type="match status" value="1"/>
</dbReference>
<dbReference type="Pfam" id="PF07452">
    <property type="entry name" value="CHRD"/>
    <property type="match status" value="2"/>
</dbReference>
<comment type="caution">
    <text evidence="4">The sequence shown here is derived from an EMBL/GenBank/DDBJ whole genome shotgun (WGS) entry which is preliminary data.</text>
</comment>
<feature type="compositionally biased region" description="Low complexity" evidence="1">
    <location>
        <begin position="33"/>
        <end position="57"/>
    </location>
</feature>
<evidence type="ECO:0000256" key="1">
    <source>
        <dbReference type="SAM" id="MobiDB-lite"/>
    </source>
</evidence>
<name>A0ABV3DHB8_9ACTN</name>
<dbReference type="PROSITE" id="PS50933">
    <property type="entry name" value="CHRD"/>
    <property type="match status" value="1"/>
</dbReference>
<feature type="signal peptide" evidence="2">
    <location>
        <begin position="1"/>
        <end position="25"/>
    </location>
</feature>
<evidence type="ECO:0000259" key="3">
    <source>
        <dbReference type="PROSITE" id="PS50933"/>
    </source>
</evidence>
<dbReference type="Proteomes" id="UP001551482">
    <property type="component" value="Unassembled WGS sequence"/>
</dbReference>
<dbReference type="InterPro" id="IPR010895">
    <property type="entry name" value="CHRD"/>
</dbReference>
<feature type="region of interest" description="Disordered" evidence="1">
    <location>
        <begin position="25"/>
        <end position="87"/>
    </location>
</feature>
<sequence>MSVRRFTLPAAMLTAVLMAGLTACGASDDDAKSTTPPANAPQNAPAGAGDAPATTSPDAGHGSGHDPGTSGQPPAPVDQAKDAGAAEPADGDAAFFVANLTGAEEVPGTDGKAVGDQDGKATAYVRIKGNQMAFSVKWEKIAAPSAAHIHQGVKGANGAVVVPFFASPLPDGATATTGSVAVADPGLLDRIRNNPGNWYFNLHTGEFPGGAVRGQLTKLDNPVDMNAVLKTGKPEGTLTVNANGAQEVPNKDNKAINDQDGRAVTAIRPWGNCVDYAFSWKGVAPPTLGHVHKAPAGRNGDVVAPLWAADKGLPQSITGLSGTVEGIKPEIVAEMTANPGGFYTNVHTAEFPGGAVRGQLG</sequence>
<evidence type="ECO:0000313" key="4">
    <source>
        <dbReference type="EMBL" id="MEU8134617.1"/>
    </source>
</evidence>
<evidence type="ECO:0000256" key="2">
    <source>
        <dbReference type="SAM" id="SignalP"/>
    </source>
</evidence>
<accession>A0ABV3DHB8</accession>
<dbReference type="RefSeq" id="WP_358353423.1">
    <property type="nucleotide sequence ID" value="NZ_JBEZFP010000029.1"/>
</dbReference>
<organism evidence="4 5">
    <name type="scientific">Streptodolium elevatio</name>
    <dbReference type="NCBI Taxonomy" id="3157996"/>
    <lineage>
        <taxon>Bacteria</taxon>
        <taxon>Bacillati</taxon>
        <taxon>Actinomycetota</taxon>
        <taxon>Actinomycetes</taxon>
        <taxon>Kitasatosporales</taxon>
        <taxon>Streptomycetaceae</taxon>
        <taxon>Streptodolium</taxon>
    </lineage>
</organism>
<proteinExistence type="predicted"/>
<protein>
    <submittedName>
        <fullName evidence="4">CHRD domain-containing protein</fullName>
    </submittedName>
</protein>
<evidence type="ECO:0000313" key="5">
    <source>
        <dbReference type="Proteomes" id="UP001551482"/>
    </source>
</evidence>
<feature type="domain" description="CHRD" evidence="3">
    <location>
        <begin position="92"/>
        <end position="221"/>
    </location>
</feature>
<dbReference type="SMART" id="SM00754">
    <property type="entry name" value="CHRD"/>
    <property type="match status" value="2"/>
</dbReference>
<feature type="chain" id="PRO_5046004021" evidence="2">
    <location>
        <begin position="26"/>
        <end position="361"/>
    </location>
</feature>
<keyword evidence="2" id="KW-0732">Signal</keyword>
<reference evidence="4 5" key="1">
    <citation type="submission" date="2024-06" db="EMBL/GenBank/DDBJ databases">
        <title>The Natural Products Discovery Center: Release of the First 8490 Sequenced Strains for Exploring Actinobacteria Biosynthetic Diversity.</title>
        <authorList>
            <person name="Kalkreuter E."/>
            <person name="Kautsar S.A."/>
            <person name="Yang D."/>
            <person name="Bader C.D."/>
            <person name="Teijaro C.N."/>
            <person name="Fluegel L."/>
            <person name="Davis C.M."/>
            <person name="Simpson J.R."/>
            <person name="Lauterbach L."/>
            <person name="Steele A.D."/>
            <person name="Gui C."/>
            <person name="Meng S."/>
            <person name="Li G."/>
            <person name="Viehrig K."/>
            <person name="Ye F."/>
            <person name="Su P."/>
            <person name="Kiefer A.F."/>
            <person name="Nichols A."/>
            <person name="Cepeda A.J."/>
            <person name="Yan W."/>
            <person name="Fan B."/>
            <person name="Jiang Y."/>
            <person name="Adhikari A."/>
            <person name="Zheng C.-J."/>
            <person name="Schuster L."/>
            <person name="Cowan T.M."/>
            <person name="Smanski M.J."/>
            <person name="Chevrette M.G."/>
            <person name="De Carvalho L.P.S."/>
            <person name="Shen B."/>
        </authorList>
    </citation>
    <scope>NUCLEOTIDE SEQUENCE [LARGE SCALE GENOMIC DNA]</scope>
    <source>
        <strain evidence="4 5">NPDC048946</strain>
    </source>
</reference>
<dbReference type="EMBL" id="JBEZFP010000029">
    <property type="protein sequence ID" value="MEU8134617.1"/>
    <property type="molecule type" value="Genomic_DNA"/>
</dbReference>
<gene>
    <name evidence="4" type="ORF">AB0C36_14010</name>
</gene>